<keyword evidence="2" id="KW-1185">Reference proteome</keyword>
<evidence type="ECO:0000313" key="1">
    <source>
        <dbReference type="EMBL" id="KAI4815826.1"/>
    </source>
</evidence>
<organism evidence="1 2">
    <name type="scientific">Chaenocephalus aceratus</name>
    <name type="common">Blackfin icefish</name>
    <name type="synonym">Chaenichthys aceratus</name>
    <dbReference type="NCBI Taxonomy" id="36190"/>
    <lineage>
        <taxon>Eukaryota</taxon>
        <taxon>Metazoa</taxon>
        <taxon>Chordata</taxon>
        <taxon>Craniata</taxon>
        <taxon>Vertebrata</taxon>
        <taxon>Euteleostomi</taxon>
        <taxon>Actinopterygii</taxon>
        <taxon>Neopterygii</taxon>
        <taxon>Teleostei</taxon>
        <taxon>Neoteleostei</taxon>
        <taxon>Acanthomorphata</taxon>
        <taxon>Eupercaria</taxon>
        <taxon>Perciformes</taxon>
        <taxon>Notothenioidei</taxon>
        <taxon>Channichthyidae</taxon>
        <taxon>Chaenocephalus</taxon>
    </lineage>
</organism>
<protein>
    <submittedName>
        <fullName evidence="1">Uncharacterized protein</fullName>
    </submittedName>
</protein>
<gene>
    <name evidence="1" type="ORF">KUCAC02_005953</name>
</gene>
<accession>A0ACB9WQU2</accession>
<comment type="caution">
    <text evidence="1">The sequence shown here is derived from an EMBL/GenBank/DDBJ whole genome shotgun (WGS) entry which is preliminary data.</text>
</comment>
<evidence type="ECO:0000313" key="2">
    <source>
        <dbReference type="Proteomes" id="UP001057452"/>
    </source>
</evidence>
<name>A0ACB9WQU2_CHAAC</name>
<dbReference type="EMBL" id="CM043797">
    <property type="protein sequence ID" value="KAI4815826.1"/>
    <property type="molecule type" value="Genomic_DNA"/>
</dbReference>
<dbReference type="Proteomes" id="UP001057452">
    <property type="component" value="Chromosome 13"/>
</dbReference>
<reference evidence="1" key="1">
    <citation type="submission" date="2022-05" db="EMBL/GenBank/DDBJ databases">
        <title>Chromosome-level genome of Chaenocephalus aceratus.</title>
        <authorList>
            <person name="Park H."/>
        </authorList>
    </citation>
    <scope>NUCLEOTIDE SEQUENCE</scope>
    <source>
        <strain evidence="1">KU_202001</strain>
    </source>
</reference>
<sequence>MATSAVLCIILGENDSAKVTLPLGIPSSVEELQTVLASLHGHPARMRSIQSHLWTLIFPHLLILRQHHPSEVRHGQTPFLCRSLSMMLRSNSSVPIVTFKVMVPSSVLIQE</sequence>
<proteinExistence type="predicted"/>